<evidence type="ECO:0000313" key="3">
    <source>
        <dbReference type="Proteomes" id="UP000201389"/>
    </source>
</evidence>
<accession>M4QP83</accession>
<sequence length="111" mass="12491">MNFETALTAMRQGAVGHRRSKEFIPDFIVLIPGRTFKPDFGDMLKHVGKHSTMTVADHFDAIKLVKSRMDEGSAELMHEVRCEVGYTLTQSDILAQDWDVYDSGLELMSNG</sequence>
<dbReference type="OrthoDB" id="24781at10239"/>
<dbReference type="KEGG" id="vg:15011482"/>
<dbReference type="GeneID" id="15011482"/>
<feature type="domain" description="Thoeris anti-defense 2-like" evidence="1">
    <location>
        <begin position="1"/>
        <end position="100"/>
    </location>
</feature>
<dbReference type="RefSeq" id="YP_007674910.1">
    <property type="nucleotide sequence ID" value="NC_020853.1"/>
</dbReference>
<name>M4QP83_9CAUD</name>
<protein>
    <recommendedName>
        <fullName evidence="1">Thoeris anti-defense 2-like domain-containing protein</fullName>
    </recommendedName>
</protein>
<evidence type="ECO:0000313" key="2">
    <source>
        <dbReference type="EMBL" id="AGH31450.1"/>
    </source>
</evidence>
<gene>
    <name evidence="2" type="ORF">LOKG_00013</name>
</gene>
<organism evidence="2 3">
    <name type="scientific">Loktanella phage pCB2051-A</name>
    <dbReference type="NCBI Taxonomy" id="754044"/>
    <lineage>
        <taxon>Viruses</taxon>
        <taxon>Duplodnaviria</taxon>
        <taxon>Heunggongvirae</taxon>
        <taxon>Uroviricota</taxon>
        <taxon>Caudoviricetes</taxon>
        <taxon>Casjensviridae</taxon>
        <taxon>Broinstvirus</taxon>
        <taxon>Broinstvirus pCB2051A</taxon>
    </lineage>
</organism>
<dbReference type="Pfam" id="PF11195">
    <property type="entry name" value="Tad2-like"/>
    <property type="match status" value="1"/>
</dbReference>
<reference evidence="2 3" key="1">
    <citation type="submission" date="2010-10" db="EMBL/GenBank/DDBJ databases">
        <title>The Genome Sequence of Loktanella phage pCB2051-A.</title>
        <authorList>
            <consortium name="The Broad Institute Genome Sequencing Platform"/>
            <person name="Henn M.R."/>
            <person name="Buchan A."/>
            <person name="Levin J."/>
            <person name="Malboeuf C."/>
            <person name="Casali M."/>
            <person name="Russ C."/>
            <person name="Lennon N."/>
            <person name="Chapman S.B."/>
            <person name="Erlich R."/>
            <person name="Young S.K."/>
            <person name="Yandava C."/>
            <person name="Zeng Q."/>
            <person name="Alvarado L."/>
            <person name="Anderson S."/>
            <person name="Berlin A."/>
            <person name="Chen Z."/>
            <person name="Freedman E."/>
            <person name="Gellesch M."/>
            <person name="Goldberg J."/>
            <person name="Green L."/>
            <person name="Griggs A."/>
            <person name="Gujja S."/>
            <person name="Heilman E.R."/>
            <person name="Heiman D."/>
            <person name="Hollinger A."/>
            <person name="Howarth C."/>
            <person name="Larson L."/>
            <person name="Mehta T."/>
            <person name="Pearson M."/>
            <person name="Roberts A."/>
            <person name="Ryan E."/>
            <person name="Saif S."/>
            <person name="Shea T."/>
            <person name="Shenoy N."/>
            <person name="Sisk P."/>
            <person name="Stolte C."/>
            <person name="Sykes S."/>
            <person name="White J."/>
            <person name="Haas B."/>
            <person name="Nusbaum C."/>
            <person name="Birren B."/>
        </authorList>
    </citation>
    <scope>NUCLEOTIDE SEQUENCE [LARGE SCALE GENOMIC DNA]</scope>
    <source>
        <strain evidence="3">pCB2051-A</strain>
    </source>
</reference>
<evidence type="ECO:0000259" key="1">
    <source>
        <dbReference type="Pfam" id="PF11195"/>
    </source>
</evidence>
<proteinExistence type="predicted"/>
<dbReference type="Proteomes" id="UP000201389">
    <property type="component" value="Segment"/>
</dbReference>
<dbReference type="InterPro" id="IPR021361">
    <property type="entry name" value="Tad2-like_dom"/>
</dbReference>
<dbReference type="EMBL" id="HQ632859">
    <property type="protein sequence ID" value="AGH31450.1"/>
    <property type="molecule type" value="Genomic_DNA"/>
</dbReference>
<keyword evidence="3" id="KW-1185">Reference proteome</keyword>